<evidence type="ECO:0000256" key="2">
    <source>
        <dbReference type="ARBA" id="ARBA00022741"/>
    </source>
</evidence>
<dbReference type="EMBL" id="SWLB01000025">
    <property type="protein sequence ID" value="KAF3322297.1"/>
    <property type="molecule type" value="Genomic_DNA"/>
</dbReference>
<evidence type="ECO:0000313" key="9">
    <source>
        <dbReference type="Proteomes" id="UP000623129"/>
    </source>
</evidence>
<dbReference type="GO" id="GO:0005634">
    <property type="term" value="C:nucleus"/>
    <property type="evidence" value="ECO:0007669"/>
    <property type="project" value="TreeGrafter"/>
</dbReference>
<accession>A0A833QIT4</accession>
<dbReference type="InterPro" id="IPR027417">
    <property type="entry name" value="P-loop_NTPase"/>
</dbReference>
<feature type="domain" description="Kinesin motor" evidence="7">
    <location>
        <begin position="1"/>
        <end position="146"/>
    </location>
</feature>
<protein>
    <submittedName>
        <fullName evidence="8">Kinesin-like protein KIF22</fullName>
    </submittedName>
</protein>
<dbReference type="GO" id="GO:0007018">
    <property type="term" value="P:microtubule-based movement"/>
    <property type="evidence" value="ECO:0007669"/>
    <property type="project" value="InterPro"/>
</dbReference>
<evidence type="ECO:0000313" key="8">
    <source>
        <dbReference type="EMBL" id="KAF3322297.1"/>
    </source>
</evidence>
<evidence type="ECO:0000256" key="4">
    <source>
        <dbReference type="ARBA" id="ARBA00023175"/>
    </source>
</evidence>
<dbReference type="SUPFAM" id="SSF52540">
    <property type="entry name" value="P-loop containing nucleoside triphosphate hydrolases"/>
    <property type="match status" value="1"/>
</dbReference>
<organism evidence="8 9">
    <name type="scientific">Carex littledalei</name>
    <dbReference type="NCBI Taxonomy" id="544730"/>
    <lineage>
        <taxon>Eukaryota</taxon>
        <taxon>Viridiplantae</taxon>
        <taxon>Streptophyta</taxon>
        <taxon>Embryophyta</taxon>
        <taxon>Tracheophyta</taxon>
        <taxon>Spermatophyta</taxon>
        <taxon>Magnoliopsida</taxon>
        <taxon>Liliopsida</taxon>
        <taxon>Poales</taxon>
        <taxon>Cyperaceae</taxon>
        <taxon>Cyperoideae</taxon>
        <taxon>Cariceae</taxon>
        <taxon>Carex</taxon>
        <taxon>Carex subgen. Euthyceras</taxon>
    </lineage>
</organism>
<dbReference type="GO" id="GO:0005524">
    <property type="term" value="F:ATP binding"/>
    <property type="evidence" value="ECO:0007669"/>
    <property type="project" value="UniProtKB-KW"/>
</dbReference>
<dbReference type="InterPro" id="IPR036961">
    <property type="entry name" value="Kinesin_motor_dom_sf"/>
</dbReference>
<dbReference type="GO" id="GO:0016887">
    <property type="term" value="F:ATP hydrolysis activity"/>
    <property type="evidence" value="ECO:0007669"/>
    <property type="project" value="TreeGrafter"/>
</dbReference>
<name>A0A833QIT4_9POAL</name>
<dbReference type="GO" id="GO:0003777">
    <property type="term" value="F:microtubule motor activity"/>
    <property type="evidence" value="ECO:0007669"/>
    <property type="project" value="InterPro"/>
</dbReference>
<keyword evidence="3" id="KW-0067">ATP-binding</keyword>
<dbReference type="OrthoDB" id="123929at2759"/>
<keyword evidence="2" id="KW-0547">Nucleotide-binding</keyword>
<dbReference type="InterPro" id="IPR027640">
    <property type="entry name" value="Kinesin-like_fam"/>
</dbReference>
<dbReference type="GO" id="GO:0005874">
    <property type="term" value="C:microtubule"/>
    <property type="evidence" value="ECO:0007669"/>
    <property type="project" value="UniProtKB-KW"/>
</dbReference>
<dbReference type="GO" id="GO:0008017">
    <property type="term" value="F:microtubule binding"/>
    <property type="evidence" value="ECO:0007669"/>
    <property type="project" value="InterPro"/>
</dbReference>
<keyword evidence="9" id="KW-1185">Reference proteome</keyword>
<keyword evidence="1" id="KW-0493">Microtubule</keyword>
<evidence type="ECO:0000259" key="7">
    <source>
        <dbReference type="PROSITE" id="PS50067"/>
    </source>
</evidence>
<dbReference type="GO" id="GO:0005871">
    <property type="term" value="C:kinesin complex"/>
    <property type="evidence" value="ECO:0007669"/>
    <property type="project" value="TreeGrafter"/>
</dbReference>
<feature type="transmembrane region" description="Helical" evidence="6">
    <location>
        <begin position="113"/>
        <end position="134"/>
    </location>
</feature>
<dbReference type="Gene3D" id="3.40.850.10">
    <property type="entry name" value="Kinesin motor domain"/>
    <property type="match status" value="1"/>
</dbReference>
<dbReference type="AlphaFoldDB" id="A0A833QIT4"/>
<proteinExistence type="inferred from homology"/>
<comment type="similarity">
    <text evidence="5">Belongs to the TRAFAC class myosin-kinesin ATPase superfamily. Kinesin family.</text>
</comment>
<comment type="caution">
    <text evidence="5">Lacks conserved residue(s) required for the propagation of feature annotation.</text>
</comment>
<evidence type="ECO:0000256" key="6">
    <source>
        <dbReference type="SAM" id="Phobius"/>
    </source>
</evidence>
<dbReference type="PANTHER" id="PTHR24115:SF1008">
    <property type="entry name" value="KINESIN-LIKE PROTEIN SUBITO"/>
    <property type="match status" value="1"/>
</dbReference>
<evidence type="ECO:0000256" key="5">
    <source>
        <dbReference type="PROSITE-ProRule" id="PRU00283"/>
    </source>
</evidence>
<comment type="caution">
    <text evidence="8">The sequence shown here is derived from an EMBL/GenBank/DDBJ whole genome shotgun (WGS) entry which is preliminary data.</text>
</comment>
<dbReference type="PANTHER" id="PTHR24115">
    <property type="entry name" value="KINESIN-RELATED"/>
    <property type="match status" value="1"/>
</dbReference>
<keyword evidence="6" id="KW-0812">Transmembrane</keyword>
<sequence>MIELYRRRNRSQCIITIRRAKDVFDTSNDMPFGNGVLVIADLAGAERDKKTGNMGSRLGESHFINNTSMVFGLCLRSLLEHQRNPKRPLEMHYKNSLLTRYLKEYLEGKKRMTLILFLFFILSCVISLRFGALIDEVVNDLNLILY</sequence>
<keyword evidence="6" id="KW-0472">Membrane</keyword>
<keyword evidence="4" id="KW-0505">Motor protein</keyword>
<dbReference type="Pfam" id="PF00225">
    <property type="entry name" value="Kinesin"/>
    <property type="match status" value="1"/>
</dbReference>
<dbReference type="InterPro" id="IPR001752">
    <property type="entry name" value="Kinesin_motor_dom"/>
</dbReference>
<gene>
    <name evidence="8" type="ORF">FCM35_KLT13438</name>
</gene>
<evidence type="ECO:0000256" key="1">
    <source>
        <dbReference type="ARBA" id="ARBA00022701"/>
    </source>
</evidence>
<dbReference type="PRINTS" id="PR00380">
    <property type="entry name" value="KINESINHEAVY"/>
</dbReference>
<keyword evidence="6" id="KW-1133">Transmembrane helix</keyword>
<dbReference type="Proteomes" id="UP000623129">
    <property type="component" value="Unassembled WGS sequence"/>
</dbReference>
<evidence type="ECO:0000256" key="3">
    <source>
        <dbReference type="ARBA" id="ARBA00022840"/>
    </source>
</evidence>
<dbReference type="PROSITE" id="PS50067">
    <property type="entry name" value="KINESIN_MOTOR_2"/>
    <property type="match status" value="1"/>
</dbReference>
<reference evidence="8" key="1">
    <citation type="submission" date="2020-01" db="EMBL/GenBank/DDBJ databases">
        <title>Genome sequence of Kobresia littledalei, the first chromosome-level genome in the family Cyperaceae.</title>
        <authorList>
            <person name="Qu G."/>
        </authorList>
    </citation>
    <scope>NUCLEOTIDE SEQUENCE</scope>
    <source>
        <strain evidence="8">C.B.Clarke</strain>
        <tissue evidence="8">Leaf</tissue>
    </source>
</reference>